<evidence type="ECO:0000259" key="6">
    <source>
        <dbReference type="Pfam" id="PF17167"/>
    </source>
</evidence>
<dbReference type="Gene3D" id="2.60.420.10">
    <property type="entry name" value="Maltose phosphorylase, domain 3"/>
    <property type="match status" value="1"/>
</dbReference>
<dbReference type="Gene3D" id="1.50.10.140">
    <property type="match status" value="1"/>
</dbReference>
<dbReference type="InterPro" id="IPR052047">
    <property type="entry name" value="GH94_Enzymes"/>
</dbReference>
<feature type="domain" description="Glycosyl hydrolase 94 supersandwich" evidence="4">
    <location>
        <begin position="1493"/>
        <end position="1774"/>
    </location>
</feature>
<keyword evidence="3" id="KW-0812">Transmembrane</keyword>
<name>S2KNW1_LITA3</name>
<feature type="transmembrane region" description="Helical" evidence="3">
    <location>
        <begin position="762"/>
        <end position="778"/>
    </location>
</feature>
<feature type="domain" description="Glycosyl hydrolase 94 catalytic" evidence="6">
    <location>
        <begin position="2290"/>
        <end position="2716"/>
    </location>
</feature>
<dbReference type="SUPFAM" id="SSF74650">
    <property type="entry name" value="Galactose mutarotase-like"/>
    <property type="match status" value="2"/>
</dbReference>
<evidence type="ECO:0000259" key="4">
    <source>
        <dbReference type="Pfam" id="PF06165"/>
    </source>
</evidence>
<dbReference type="InterPro" id="IPR008928">
    <property type="entry name" value="6-hairpin_glycosidase_sf"/>
</dbReference>
<reference evidence="7 8" key="1">
    <citation type="journal article" date="2013" name="Genome Announc.">
        <title>Draft genome sequence of the moderately halophilic gammaproteobacterium Halomonas anticariensis FP35.</title>
        <authorList>
            <person name="Tahrioui A."/>
            <person name="Quesada E."/>
            <person name="Llamas I."/>
        </authorList>
    </citation>
    <scope>NUCLEOTIDE SEQUENCE [LARGE SCALE GENOMIC DNA]</scope>
    <source>
        <strain evidence="8">DSM 16096 / CECT 5854 / LMG 22089 / FP35</strain>
    </source>
</reference>
<evidence type="ECO:0000256" key="2">
    <source>
        <dbReference type="ARBA" id="ARBA00022679"/>
    </source>
</evidence>
<feature type="transmembrane region" description="Helical" evidence="3">
    <location>
        <begin position="885"/>
        <end position="907"/>
    </location>
</feature>
<dbReference type="Pfam" id="PF17167">
    <property type="entry name" value="Glyco_hydro_94"/>
    <property type="match status" value="1"/>
</dbReference>
<dbReference type="EMBL" id="ASTJ01000026">
    <property type="protein sequence ID" value="EPC02153.1"/>
    <property type="molecule type" value="Genomic_DNA"/>
</dbReference>
<comment type="caution">
    <text evidence="7">The sequence shown here is derived from an EMBL/GenBank/DDBJ whole genome shotgun (WGS) entry which is preliminary data.</text>
</comment>
<evidence type="ECO:0000256" key="3">
    <source>
        <dbReference type="SAM" id="Phobius"/>
    </source>
</evidence>
<dbReference type="InterPro" id="IPR012341">
    <property type="entry name" value="6hp_glycosidase-like_sf"/>
</dbReference>
<dbReference type="InterPro" id="IPR010383">
    <property type="entry name" value="Glyco_hydrolase_94_b-supersand"/>
</dbReference>
<accession>S2KNW1</accession>
<dbReference type="Pfam" id="PF06165">
    <property type="entry name" value="GH94_b-supersand"/>
    <property type="match status" value="2"/>
</dbReference>
<feature type="transmembrane region" description="Helical" evidence="3">
    <location>
        <begin position="394"/>
        <end position="414"/>
    </location>
</feature>
<proteinExistence type="predicted"/>
<dbReference type="SMART" id="SM01068">
    <property type="entry name" value="CBM_X"/>
    <property type="match status" value="2"/>
</dbReference>
<dbReference type="GO" id="GO:0005975">
    <property type="term" value="P:carbohydrate metabolic process"/>
    <property type="evidence" value="ECO:0007669"/>
    <property type="project" value="InterPro"/>
</dbReference>
<organism evidence="7 8">
    <name type="scientific">Litchfieldella anticariensis (strain DSM 16096 / CECT 5854 / CIP 108499 / LMG 22089 / FP35)</name>
    <name type="common">Halomonas anticariensis</name>
    <dbReference type="NCBI Taxonomy" id="1121939"/>
    <lineage>
        <taxon>Bacteria</taxon>
        <taxon>Pseudomonadati</taxon>
        <taxon>Pseudomonadota</taxon>
        <taxon>Gammaproteobacteria</taxon>
        <taxon>Oceanospirillales</taxon>
        <taxon>Halomonadaceae</taxon>
        <taxon>Litchfieldella</taxon>
    </lineage>
</organism>
<keyword evidence="2" id="KW-0808">Transferase</keyword>
<evidence type="ECO:0008006" key="9">
    <source>
        <dbReference type="Google" id="ProtNLM"/>
    </source>
</evidence>
<dbReference type="eggNOG" id="COG3459">
    <property type="taxonomic scope" value="Bacteria"/>
</dbReference>
<dbReference type="InterPro" id="IPR011013">
    <property type="entry name" value="Gal_mutarotase_sf_dom"/>
</dbReference>
<dbReference type="STRING" id="1121939.L861_15700"/>
<dbReference type="CDD" id="cd11756">
    <property type="entry name" value="GH94N_ChvB_NdvB_1_like"/>
    <property type="match status" value="1"/>
</dbReference>
<evidence type="ECO:0000313" key="7">
    <source>
        <dbReference type="EMBL" id="EPC02153.1"/>
    </source>
</evidence>
<dbReference type="Gene3D" id="1.50.10.10">
    <property type="match status" value="1"/>
</dbReference>
<feature type="domain" description="Glycosyl hydrolase 94 supersandwich" evidence="4">
    <location>
        <begin position="2007"/>
        <end position="2277"/>
    </location>
</feature>
<dbReference type="InterPro" id="IPR033432">
    <property type="entry name" value="GH94_catalytic"/>
</dbReference>
<feature type="transmembrane region" description="Helical" evidence="3">
    <location>
        <begin position="358"/>
        <end position="382"/>
    </location>
</feature>
<keyword evidence="1" id="KW-0328">Glycosyltransferase</keyword>
<dbReference type="InterPro" id="IPR019282">
    <property type="entry name" value="Glycoamylase-like_cons_dom"/>
</dbReference>
<dbReference type="GO" id="GO:0030246">
    <property type="term" value="F:carbohydrate binding"/>
    <property type="evidence" value="ECO:0007669"/>
    <property type="project" value="InterPro"/>
</dbReference>
<keyword evidence="3" id="KW-1133">Transmembrane helix</keyword>
<dbReference type="Pfam" id="PF10091">
    <property type="entry name" value="Glycoamylase"/>
    <property type="match status" value="1"/>
</dbReference>
<dbReference type="CDD" id="cd11753">
    <property type="entry name" value="GH94N_ChvB_NdvB_2_like"/>
    <property type="match status" value="1"/>
</dbReference>
<dbReference type="InterPro" id="IPR037820">
    <property type="entry name" value="GH94N_NdvB"/>
</dbReference>
<feature type="domain" description="Glycoamylase-like" evidence="5">
    <location>
        <begin position="1243"/>
        <end position="1451"/>
    </location>
</feature>
<evidence type="ECO:0000259" key="5">
    <source>
        <dbReference type="Pfam" id="PF10091"/>
    </source>
</evidence>
<dbReference type="SUPFAM" id="SSF48208">
    <property type="entry name" value="Six-hairpin glycosidases"/>
    <property type="match status" value="1"/>
</dbReference>
<keyword evidence="8" id="KW-1185">Reference proteome</keyword>
<dbReference type="GO" id="GO:0016757">
    <property type="term" value="F:glycosyltransferase activity"/>
    <property type="evidence" value="ECO:0007669"/>
    <property type="project" value="UniProtKB-KW"/>
</dbReference>
<dbReference type="InterPro" id="IPR037824">
    <property type="entry name" value="GH94N_2_NdvB"/>
</dbReference>
<evidence type="ECO:0000313" key="8">
    <source>
        <dbReference type="Proteomes" id="UP000014463"/>
    </source>
</evidence>
<dbReference type="PATRIC" id="fig|1121939.11.peg.2314"/>
<dbReference type="Gene3D" id="2.70.98.40">
    <property type="entry name" value="Glycoside hydrolase, family 65, N-terminal domain"/>
    <property type="match status" value="2"/>
</dbReference>
<dbReference type="PANTHER" id="PTHR37469:SF2">
    <property type="entry name" value="CELLOBIONIC ACID PHOSPHORYLASE"/>
    <property type="match status" value="1"/>
</dbReference>
<evidence type="ECO:0000256" key="1">
    <source>
        <dbReference type="ARBA" id="ARBA00022676"/>
    </source>
</evidence>
<dbReference type="Proteomes" id="UP000014463">
    <property type="component" value="Unassembled WGS sequence"/>
</dbReference>
<dbReference type="PANTHER" id="PTHR37469">
    <property type="entry name" value="CELLOBIONIC ACID PHOSPHORYLASE-RELATED"/>
    <property type="match status" value="1"/>
</dbReference>
<dbReference type="InterPro" id="IPR037018">
    <property type="entry name" value="GH65_N"/>
</dbReference>
<sequence>MPLARRLDDNAKVLLAAYRASAAELADGRDVVPAAAWLLDNYHLIEAQIREIRGDLPPGYYRQLPKLATGPFAGYPRVFGLAWAFVAHTDSHLDPDTLRGFIAAYQRVQPLTIGELWAVAITLRIVLVENLRRLADQIISEQAARNDADAMATRWAIPEGQRTTLETASFSHSADPLSEPFAAQLAKRLRDLDPRTNPILGWLEEQLSSQGNSIDDVVQHAQQRQGAANVTVRNIITSMRLVSSIDWAELFESVSLVDARLRETSIFDAMDFPTRNRYRSATEQLARGSAREELEVVEYALAASREAMASTDDPVEAARVGDPGYFLIAAGRRVLEQAIGFRPSPTQRLRQVFLDYGMNGYVGVIALITMGLLSLASGTLWMLSLSFGEFPQGWLTLLVLLGVLPATEVATLLVNRIIIRSVGAQPLPSLDLSEGVPPSLRTLIAVPTLLTSETELREQIERLEVHHLASGGGAIVYALLTDGVDADRAELPGDAALLAVAGEAIGQLNRRYGATSGDNGERFFLLHRRRVFNSSENCWMGWERKRGKLHELNRILRGASDTTFLDVPALPSDIRYVITLDADTRLPRGSASQLIGKMAHPLNKPRFDNIRQRVVDGYAILQPRVTPSLPLGREGSVYQRLFSAPGGIDPYAAAVSDLYQDLLGEGSFAGKGIYDIDAFEASLCGRVPENSVLSHDLFEGVFARAGLASDIEVIEDFPSRYDVAGKRQHRWTRGDWQLLPWIVGRAMPLIGRLKMMDNLRRSLLAPLLLASLAVSWLLPLPAAIVGTLFVFTVIAAPPFIPLLTSFMPPKAGVNLRHHFNRGFAELKLASIQSLLLVAFLPDQAWRMLDAILRTLARLLVTRRHLLEWTTAAQSMGRPRQTLAGFYRGMAPGTTLGLAVSLGAVAYAPGVWPLALPMVLLWLAAPAIAHWLSRSQSIAPRHAISMSEARELRLIARRTWRFFETFVTPAENMLPPDNFQEEPHSAIASRTSPTNMGLYLLSTLAARDFGWTGVLSAVERLETTLSVMQTLPRYRGHFFNWYSTRDLRPLAPRYVSSVDSGNLAGHLIVVANACETWLETELLPDPRPGIGDNLRLTREALQAVPTAHGESTALLAARFDEIEAHLKGDPMFVAWLPALKQLIDHTTRMAHDALRGDADPRIAELLFWIGALRQSVAEHCHDRKRIGKATPRARLLARFRQLADTARSMALAMDFAFLLDPERQLLSIGYSPDENSLDISCYDLLASEARLASLLAIAKGDVPTRHWFRLGRTATPLDHGSALISWSGSMFEYLMPSLVMRAPAGSLLEQSNRLVVKRQTAYATSLGVPWGLSESAYNARDMEFTYQYSNFGVPGLGLKRGLSADLVVAPYATGLATMVDPRGACRNFARLTGMGALGRYGFYEALDFTRTRLPTGENVAIVRSFMAHHQGMTIVAIANTLHHGQMRARFHREPIIQASELLLQERIPRDVAIAHPRAEEVKSAPSKNVNEAHTIRRVSTTAQGAPVTHLLSNGRYSVMLTATGSGYSRWRHIAISRWQEDVTRDHWGSFIFLRDIRNADVWSATGQTLGRENGHVDDSNDVVFAEDYARFSHRHGDLTTHLDVLVSGEDDSEVRRVSLTNSGRRARDIEITSYSELVLTTPATDNAHPTFAKMFVVTEYLEAFNALIATRRLRGPDEAQVWAAHFAVVEGEALAEAQYETDRARFIGRGRTVTSADTLVDGQPLSNTVGTVLDPIFSLRQRIQIAPGKVARIAFWTVVASSREALVDLIDKHHDRSAFDRARTLAWTQAQVQLRHLDVKPEEAADFQRLAAPILYADPRFRAPPEAIERGAGPQTGLWPHAVSGDLPIVLLRVDSTDDLAQVRQLLRAHEYWRMKRLDVDLVIVNERASSYVQDLQQAIETAVLSSQSRPRFQEGHAQGSVITLRAELISLEVRALLQSVARVALMAHRGPIADQIALIPPSHQRTLPNEETMVAPPSVTPTLQTVPHAAPNLEFFNGLGGFDKQGREYVTILEAGRSTPAPWINVIANAGFGFQVSAEGTGYLWADNSRENQLTPWFNDPVVDPCGEAIYVRDEETLAVWTATALPVRDEGRYLSRHGFGYSQFEHEAHGIALELLHFVPLDDPIRISRLTLRNRSGRPRRLSITAYVEWTLGTSRSASGPFLITRRDETSGAMLAHNPWNITFPGRVAFADLGGLQTSWTADRGEFLGHGGSHASPACLRTRAPLSGTTGAGLDPCSALQGIVELAVDETVEVVAFIGQCHSTAEARDLIALYRRADLDAEFAAVTEYWERQLGAVQVSTPDRAMDIMLNGWLLYQTMACRITARSAFYQASGAYGFRDQLQDGMALTFANPETTRHHLLRAASRQFVEGDVQHWWLPHSGQGVRTRISDDRVWLAYASAVYVTTSGDAEVLDEPVGFLEGALLEPGEHDVFFQPMIADETASLYEHCARGLDQCLALTGERGLPLIGGGDWNDGMNRVGEGGRGESVWLGWLLVRTLALFVPLAEQRNHEDKRAGRWRAHLASLREALEHEAWDGQWYRRATFDDGRWLGTQDSDECRIDSIAQSWAVLSGAADPQRAALAMRSLERELIRRDPGLALLFWPPFDKPSHDPGYISGYPPGLRENGGQYSHASMWAVLAFAELGEGDKACDLFALLNPINHTRTPEETARYRVEPYVVAADVYSVVPHVGRGGWTWYTGSAGWMYRAGLEGILGIRREGAFLVITPCLPAAWPGFEATIDIASSHYTIQVENSPQRHLVTSQAHLDGREITCDEGNVRVPLDGARHILALVLRSARPCPVETHIS</sequence>
<gene>
    <name evidence="7" type="ORF">L861_15700</name>
</gene>
<protein>
    <recommendedName>
        <fullName evidence="9">Glycosyl transferase</fullName>
    </recommendedName>
</protein>
<keyword evidence="3" id="KW-0472">Membrane</keyword>
<feature type="transmembrane region" description="Helical" evidence="3">
    <location>
        <begin position="784"/>
        <end position="806"/>
    </location>
</feature>